<name>A0A0A8XSH0_ARUDO</name>
<sequence>MYQVISYLKLDSCLNWKGFYLTVFENS</sequence>
<protein>
    <submittedName>
        <fullName evidence="1">Uncharacterized protein</fullName>
    </submittedName>
</protein>
<dbReference type="EMBL" id="GBRH01281074">
    <property type="protein sequence ID" value="JAD16821.1"/>
    <property type="molecule type" value="Transcribed_RNA"/>
</dbReference>
<accession>A0A0A8XSH0</accession>
<reference evidence="1" key="1">
    <citation type="submission" date="2014-09" db="EMBL/GenBank/DDBJ databases">
        <authorList>
            <person name="Magalhaes I.L.F."/>
            <person name="Oliveira U."/>
            <person name="Santos F.R."/>
            <person name="Vidigal T.H.D.A."/>
            <person name="Brescovit A.D."/>
            <person name="Santos A.J."/>
        </authorList>
    </citation>
    <scope>NUCLEOTIDE SEQUENCE</scope>
    <source>
        <tissue evidence="1">Shoot tissue taken approximately 20 cm above the soil surface</tissue>
    </source>
</reference>
<proteinExistence type="predicted"/>
<dbReference type="AlphaFoldDB" id="A0A0A8XSH0"/>
<reference evidence="1" key="2">
    <citation type="journal article" date="2015" name="Data Brief">
        <title>Shoot transcriptome of the giant reed, Arundo donax.</title>
        <authorList>
            <person name="Barrero R.A."/>
            <person name="Guerrero F.D."/>
            <person name="Moolhuijzen P."/>
            <person name="Goolsby J.A."/>
            <person name="Tidwell J."/>
            <person name="Bellgard S.E."/>
            <person name="Bellgard M.I."/>
        </authorList>
    </citation>
    <scope>NUCLEOTIDE SEQUENCE</scope>
    <source>
        <tissue evidence="1">Shoot tissue taken approximately 20 cm above the soil surface</tissue>
    </source>
</reference>
<evidence type="ECO:0000313" key="1">
    <source>
        <dbReference type="EMBL" id="JAD16821.1"/>
    </source>
</evidence>
<organism evidence="1">
    <name type="scientific">Arundo donax</name>
    <name type="common">Giant reed</name>
    <name type="synonym">Donax arundinaceus</name>
    <dbReference type="NCBI Taxonomy" id="35708"/>
    <lineage>
        <taxon>Eukaryota</taxon>
        <taxon>Viridiplantae</taxon>
        <taxon>Streptophyta</taxon>
        <taxon>Embryophyta</taxon>
        <taxon>Tracheophyta</taxon>
        <taxon>Spermatophyta</taxon>
        <taxon>Magnoliopsida</taxon>
        <taxon>Liliopsida</taxon>
        <taxon>Poales</taxon>
        <taxon>Poaceae</taxon>
        <taxon>PACMAD clade</taxon>
        <taxon>Arundinoideae</taxon>
        <taxon>Arundineae</taxon>
        <taxon>Arundo</taxon>
    </lineage>
</organism>